<dbReference type="EMBL" id="CP018632">
    <property type="protein sequence ID" value="ASJ70687.1"/>
    <property type="molecule type" value="Genomic_DNA"/>
</dbReference>
<feature type="domain" description="Fe2OG dioxygenase" evidence="7">
    <location>
        <begin position="83"/>
        <end position="181"/>
    </location>
</feature>
<evidence type="ECO:0000256" key="3">
    <source>
        <dbReference type="ARBA" id="ARBA00022896"/>
    </source>
</evidence>
<dbReference type="SMART" id="SM00702">
    <property type="entry name" value="P4Hc"/>
    <property type="match status" value="1"/>
</dbReference>
<dbReference type="InterPro" id="IPR005123">
    <property type="entry name" value="Oxoglu/Fe-dep_dioxygenase_dom"/>
</dbReference>
<keyword evidence="4" id="KW-0223">Dioxygenase</keyword>
<evidence type="ECO:0000256" key="4">
    <source>
        <dbReference type="ARBA" id="ARBA00022964"/>
    </source>
</evidence>
<dbReference type="GO" id="GO:0016705">
    <property type="term" value="F:oxidoreductase activity, acting on paired donors, with incorporation or reduction of molecular oxygen"/>
    <property type="evidence" value="ECO:0007669"/>
    <property type="project" value="InterPro"/>
</dbReference>
<dbReference type="GO" id="GO:0051213">
    <property type="term" value="F:dioxygenase activity"/>
    <property type="evidence" value="ECO:0007669"/>
    <property type="project" value="UniProtKB-KW"/>
</dbReference>
<dbReference type="PROSITE" id="PS51471">
    <property type="entry name" value="FE2OG_OXY"/>
    <property type="match status" value="1"/>
</dbReference>
<keyword evidence="2" id="KW-0479">Metal-binding</keyword>
<evidence type="ECO:0000256" key="6">
    <source>
        <dbReference type="ARBA" id="ARBA00023004"/>
    </source>
</evidence>
<evidence type="ECO:0000259" key="7">
    <source>
        <dbReference type="PROSITE" id="PS51471"/>
    </source>
</evidence>
<dbReference type="GO" id="GO:0031418">
    <property type="term" value="F:L-ascorbic acid binding"/>
    <property type="evidence" value="ECO:0007669"/>
    <property type="project" value="UniProtKB-KW"/>
</dbReference>
<dbReference type="AlphaFoldDB" id="A0A2Z2NSX3"/>
<protein>
    <recommendedName>
        <fullName evidence="7">Fe2OG dioxygenase domain-containing protein</fullName>
    </recommendedName>
</protein>
<dbReference type="Gene3D" id="2.60.120.620">
    <property type="entry name" value="q2cbj1_9rhob like domain"/>
    <property type="match status" value="1"/>
</dbReference>
<accession>A0A2Z2NSX3</accession>
<dbReference type="Pfam" id="PF13640">
    <property type="entry name" value="2OG-FeII_Oxy_3"/>
    <property type="match status" value="1"/>
</dbReference>
<dbReference type="RefSeq" id="WP_088916205.1">
    <property type="nucleotide sequence ID" value="NZ_CP018632.1"/>
</dbReference>
<dbReference type="GO" id="GO:0005506">
    <property type="term" value="F:iron ion binding"/>
    <property type="evidence" value="ECO:0007669"/>
    <property type="project" value="InterPro"/>
</dbReference>
<dbReference type="PANTHER" id="PTHR33099">
    <property type="entry name" value="FE2OG DIOXYGENASE DOMAIN-CONTAINING PROTEIN"/>
    <property type="match status" value="1"/>
</dbReference>
<evidence type="ECO:0000256" key="5">
    <source>
        <dbReference type="ARBA" id="ARBA00023002"/>
    </source>
</evidence>
<dbReference type="Proteomes" id="UP000250079">
    <property type="component" value="Chromosome"/>
</dbReference>
<dbReference type="PANTHER" id="PTHR33099:SF7">
    <property type="entry name" value="MYND-TYPE DOMAIN-CONTAINING PROTEIN"/>
    <property type="match status" value="1"/>
</dbReference>
<name>A0A2Z2NSX3_9GAMM</name>
<keyword evidence="9" id="KW-1185">Reference proteome</keyword>
<reference evidence="8 9" key="1">
    <citation type="submission" date="2016-12" db="EMBL/GenBank/DDBJ databases">
        <authorList>
            <person name="Song W.-J."/>
            <person name="Kurnit D.M."/>
        </authorList>
    </citation>
    <scope>NUCLEOTIDE SEQUENCE [LARGE SCALE GENOMIC DNA]</scope>
    <source>
        <strain evidence="8 9">IMCC3135</strain>
    </source>
</reference>
<evidence type="ECO:0000313" key="8">
    <source>
        <dbReference type="EMBL" id="ASJ70687.1"/>
    </source>
</evidence>
<comment type="cofactor">
    <cofactor evidence="1">
        <name>L-ascorbate</name>
        <dbReference type="ChEBI" id="CHEBI:38290"/>
    </cofactor>
</comment>
<keyword evidence="5" id="KW-0560">Oxidoreductase</keyword>
<organism evidence="8 9">
    <name type="scientific">Granulosicoccus antarcticus IMCC3135</name>
    <dbReference type="NCBI Taxonomy" id="1192854"/>
    <lineage>
        <taxon>Bacteria</taxon>
        <taxon>Pseudomonadati</taxon>
        <taxon>Pseudomonadota</taxon>
        <taxon>Gammaproteobacteria</taxon>
        <taxon>Chromatiales</taxon>
        <taxon>Granulosicoccaceae</taxon>
        <taxon>Granulosicoccus</taxon>
    </lineage>
</organism>
<dbReference type="InterPro" id="IPR006620">
    <property type="entry name" value="Pro_4_hyd_alph"/>
</dbReference>
<keyword evidence="6" id="KW-0408">Iron</keyword>
<gene>
    <name evidence="8" type="ORF">IMCC3135_02870</name>
</gene>
<keyword evidence="3" id="KW-0847">Vitamin C</keyword>
<dbReference type="OrthoDB" id="9782970at2"/>
<sequence length="559" mass="63663">MFLIVLITIGDLRLPIAMTRAKALARIATSAPFGLGRATVIDPSVRDVGEIKASKVRFDRRAWNRELKPVLEAMRVELGLPDGRLSARLDKLLVYGPGQFFKPHKDTERSDEMIGTLVVVLPSRHKGGSLVINHQGETRRFVVRNPADPLLRLFAFYATCEHEVRPVSEGHRVVLSFELRFKCAGKKGLVEVEPALEKALESWFDPAREPACSYAPDAEKLVFLLDHDYSQRSLSWQRLKGVDHRRAEALHEIELLRSFSLTAVKPAHFKALLPLGQHHGADFCQTLFAHWSGVYRPKALRKSASGSRKNGYGRGFDRESDRHRLDWLSSFAGFCRRVNALNDDAWKAVVEPVFDTLYEIAIKDHAKHHAMVSTRSRRQNVARECTQIQSLLEAAQEINGSKVNQIIVMLIQELEHYASEVPVVVLEHLTKYEAEGKLDKARESLVTTTRKLVKQRAVTAIRAKDDWRIDVPASCKCADCQMLIQFLQSRDRSIDLPLAKERRQHLHGRIERYEIPVSHSTRREGRPFVLELRKLHKLFVEAAQEHARENELLERAVLA</sequence>
<evidence type="ECO:0000256" key="1">
    <source>
        <dbReference type="ARBA" id="ARBA00001961"/>
    </source>
</evidence>
<evidence type="ECO:0000256" key="2">
    <source>
        <dbReference type="ARBA" id="ARBA00022723"/>
    </source>
</evidence>
<dbReference type="InterPro" id="IPR044862">
    <property type="entry name" value="Pro_4_hyd_alph_FE2OG_OXY"/>
</dbReference>
<dbReference type="KEGG" id="gai:IMCC3135_02870"/>
<evidence type="ECO:0000313" key="9">
    <source>
        <dbReference type="Proteomes" id="UP000250079"/>
    </source>
</evidence>
<proteinExistence type="predicted"/>